<dbReference type="InterPro" id="IPR057666">
    <property type="entry name" value="DrpA_SLOG"/>
</dbReference>
<feature type="compositionally biased region" description="Polar residues" evidence="2">
    <location>
        <begin position="350"/>
        <end position="360"/>
    </location>
</feature>
<dbReference type="InterPro" id="IPR003488">
    <property type="entry name" value="DprA"/>
</dbReference>
<dbReference type="AlphaFoldDB" id="A0A7H1NUP1"/>
<evidence type="ECO:0000313" key="6">
    <source>
        <dbReference type="Proteomes" id="UP000516349"/>
    </source>
</evidence>
<dbReference type="GO" id="GO:0009294">
    <property type="term" value="P:DNA-mediated transformation"/>
    <property type="evidence" value="ECO:0007669"/>
    <property type="project" value="InterPro"/>
</dbReference>
<dbReference type="PANTHER" id="PTHR43022">
    <property type="entry name" value="PROTEIN SMF"/>
    <property type="match status" value="1"/>
</dbReference>
<dbReference type="NCBIfam" id="TIGR00732">
    <property type="entry name" value="dprA"/>
    <property type="match status" value="1"/>
</dbReference>
<protein>
    <submittedName>
        <fullName evidence="5">DNA recombination-mediator protein A</fullName>
    </submittedName>
</protein>
<comment type="similarity">
    <text evidence="1">Belongs to the DprA/Smf family.</text>
</comment>
<sequence length="426" mass="45605">MPLSSASAWSTDRVTCLQLARTEGIGPKTYRKLMQRFSTPREALHALPSLLQRAGRPTPPIPQVQDMEREMTLTEQMGGFLLFLGQPDYPPLLAEISDPPPVIACLGNQELLNQKIIGIVGARNASAGGLKLAALLADELAKEGLVLISGLARGIDGAVHRAALNYKATIAALAGGLDYFYPPEHKNMQKDIAEKGLLITEAPLGTAPLSQHFPRRNRLIAGLSLGCIIVEAAIKSGSLITAQLCIDYQRTIFAVPGFPLDPRSAGANALLRDGATLTENAEDVLRELASSASSLSFPPSSRPHKKQQTPPLFSSPLTRLPKTSSPLTPANPPKKNLHQPAFEAGPPLSSPASTQEPTCSSEDKRNLSLNSCQQAILSFLSTTPVSTDELIRLCQEPAHVINIALAELELAGHIELRSEGYILLQG</sequence>
<gene>
    <name evidence="5" type="ORF">JGUZn3_23000</name>
</gene>
<dbReference type="Pfam" id="PF17782">
    <property type="entry name" value="WHD_DprA"/>
    <property type="match status" value="1"/>
</dbReference>
<dbReference type="SUPFAM" id="SSF102405">
    <property type="entry name" value="MCP/YpsA-like"/>
    <property type="match status" value="1"/>
</dbReference>
<evidence type="ECO:0000259" key="3">
    <source>
        <dbReference type="Pfam" id="PF02481"/>
    </source>
</evidence>
<feature type="region of interest" description="Disordered" evidence="2">
    <location>
        <begin position="293"/>
        <end position="364"/>
    </location>
</feature>
<evidence type="ECO:0000256" key="2">
    <source>
        <dbReference type="SAM" id="MobiDB-lite"/>
    </source>
</evidence>
<accession>A0A7H1NUP1</accession>
<dbReference type="PANTHER" id="PTHR43022:SF1">
    <property type="entry name" value="PROTEIN SMF"/>
    <property type="match status" value="1"/>
</dbReference>
<dbReference type="Pfam" id="PF02481">
    <property type="entry name" value="DNA_processg_A"/>
    <property type="match status" value="1"/>
</dbReference>
<evidence type="ECO:0000256" key="1">
    <source>
        <dbReference type="ARBA" id="ARBA00006525"/>
    </source>
</evidence>
<keyword evidence="6" id="KW-1185">Reference proteome</keyword>
<proteinExistence type="inferred from homology"/>
<feature type="compositionally biased region" description="Polar residues" evidence="2">
    <location>
        <begin position="308"/>
        <end position="328"/>
    </location>
</feature>
<dbReference type="RefSeq" id="WP_203413655.1">
    <property type="nucleotide sequence ID" value="NZ_CP060244.1"/>
</dbReference>
<dbReference type="KEGG" id="ebla:JGUZn3_23000"/>
<organism evidence="5 6">
    <name type="scientific">Entomobacter blattae</name>
    <dbReference type="NCBI Taxonomy" id="2762277"/>
    <lineage>
        <taxon>Bacteria</taxon>
        <taxon>Pseudomonadati</taxon>
        <taxon>Pseudomonadota</taxon>
        <taxon>Alphaproteobacteria</taxon>
        <taxon>Acetobacterales</taxon>
        <taxon>Acetobacteraceae</taxon>
        <taxon>Entomobacter</taxon>
    </lineage>
</organism>
<evidence type="ECO:0000259" key="4">
    <source>
        <dbReference type="Pfam" id="PF17782"/>
    </source>
</evidence>
<feature type="domain" description="DprA winged helix" evidence="4">
    <location>
        <begin position="368"/>
        <end position="415"/>
    </location>
</feature>
<dbReference type="Gene3D" id="1.10.10.10">
    <property type="entry name" value="Winged helix-like DNA-binding domain superfamily/Winged helix DNA-binding domain"/>
    <property type="match status" value="1"/>
</dbReference>
<reference evidence="5 6" key="1">
    <citation type="submission" date="2020-08" db="EMBL/GenBank/DDBJ databases">
        <title>Complete genome sequence of Entomobacter blattae G55GP.</title>
        <authorList>
            <person name="Poehlein A."/>
            <person name="Guzman J."/>
            <person name="Daniel R."/>
            <person name="Vilcinskas A."/>
        </authorList>
    </citation>
    <scope>NUCLEOTIDE SEQUENCE [LARGE SCALE GENOMIC DNA]</scope>
    <source>
        <strain evidence="5 6">G55GP</strain>
    </source>
</reference>
<dbReference type="InterPro" id="IPR041614">
    <property type="entry name" value="DprA_WH"/>
</dbReference>
<dbReference type="InterPro" id="IPR036388">
    <property type="entry name" value="WH-like_DNA-bd_sf"/>
</dbReference>
<dbReference type="Proteomes" id="UP000516349">
    <property type="component" value="Chromosome"/>
</dbReference>
<dbReference type="EMBL" id="CP060244">
    <property type="protein sequence ID" value="QNT79501.1"/>
    <property type="molecule type" value="Genomic_DNA"/>
</dbReference>
<feature type="domain" description="Smf/DprA SLOG" evidence="3">
    <location>
        <begin position="82"/>
        <end position="288"/>
    </location>
</feature>
<evidence type="ECO:0000313" key="5">
    <source>
        <dbReference type="EMBL" id="QNT79501.1"/>
    </source>
</evidence>
<dbReference type="Pfam" id="PF21102">
    <property type="entry name" value="DprA_N"/>
    <property type="match status" value="1"/>
</dbReference>
<name>A0A7H1NUP1_9PROT</name>
<dbReference type="Gene3D" id="3.40.50.450">
    <property type="match status" value="1"/>
</dbReference>